<gene>
    <name evidence="1" type="ORF">AAHA92_24376</name>
</gene>
<accession>A0ABD1G758</accession>
<evidence type="ECO:0000313" key="1">
    <source>
        <dbReference type="EMBL" id="KAL1539953.1"/>
    </source>
</evidence>
<name>A0ABD1G758_SALDI</name>
<dbReference type="Pfam" id="PF04646">
    <property type="entry name" value="DUF604"/>
    <property type="match status" value="1"/>
</dbReference>
<dbReference type="PANTHER" id="PTHR10811">
    <property type="entry name" value="FRINGE-RELATED"/>
    <property type="match status" value="1"/>
</dbReference>
<organism evidence="1 2">
    <name type="scientific">Salvia divinorum</name>
    <name type="common">Maria pastora</name>
    <name type="synonym">Diviner's sage</name>
    <dbReference type="NCBI Taxonomy" id="28513"/>
    <lineage>
        <taxon>Eukaryota</taxon>
        <taxon>Viridiplantae</taxon>
        <taxon>Streptophyta</taxon>
        <taxon>Embryophyta</taxon>
        <taxon>Tracheophyta</taxon>
        <taxon>Spermatophyta</taxon>
        <taxon>Magnoliopsida</taxon>
        <taxon>eudicotyledons</taxon>
        <taxon>Gunneridae</taxon>
        <taxon>Pentapetalae</taxon>
        <taxon>asterids</taxon>
        <taxon>lamiids</taxon>
        <taxon>Lamiales</taxon>
        <taxon>Lamiaceae</taxon>
        <taxon>Nepetoideae</taxon>
        <taxon>Mentheae</taxon>
        <taxon>Salviinae</taxon>
        <taxon>Salvia</taxon>
        <taxon>Salvia subgen. Calosphace</taxon>
    </lineage>
</organism>
<dbReference type="AlphaFoldDB" id="A0ABD1G758"/>
<sequence>MASSYLKNFLTSCTLWKTFVVIGLFLNLIVNIQKPHQLLSTIWVPPPPPTQPADDHHHRTNLSHIAFGMMGSVQTWPQRRGYLEAWWRPNKTRGYVLLDRAPPPELLPWPQTAPPYRLVDNLSELFRDTKPLYELMPRMVHGVVELLREERDGVRWVVMGDDDSVLFLDNIVDVLAEYDHSKYYYLGWHSESVISNFWYSFDQAFGGGGIVMSYPLAAALVRDMDGCLLRYAQSRSADLISMSCIADVGVSLTPHKGIHQVDLHGDFSGYLSAHPKVPLMTFHHFDAMDPIFPSMDRMQSTRHLMNAADADQSRLLQQTICYHKKTNWSISVSWGYSAQIYERIMPRSYLQMPIETFTPWASGSERPFYMFNTRPQSDDPCEKPHFFFLQSVSTTTSPHQIVTTYKRARPRGLPPCSSAGNHPADSITNIQVISPTKKRLQIDRCECCDVVRVRGAKMEVGLRECKIDEIIA</sequence>
<evidence type="ECO:0000313" key="2">
    <source>
        <dbReference type="Proteomes" id="UP001567538"/>
    </source>
</evidence>
<keyword evidence="2" id="KW-1185">Reference proteome</keyword>
<dbReference type="EMBL" id="JBEAFC010000009">
    <property type="protein sequence ID" value="KAL1539953.1"/>
    <property type="molecule type" value="Genomic_DNA"/>
</dbReference>
<dbReference type="Gene3D" id="3.90.550.50">
    <property type="match status" value="1"/>
</dbReference>
<reference evidence="1 2" key="1">
    <citation type="submission" date="2024-06" db="EMBL/GenBank/DDBJ databases">
        <title>A chromosome level genome sequence of Diviner's sage (Salvia divinorum).</title>
        <authorList>
            <person name="Ford S.A."/>
            <person name="Ro D.-K."/>
            <person name="Ness R.W."/>
            <person name="Phillips M.A."/>
        </authorList>
    </citation>
    <scope>NUCLEOTIDE SEQUENCE [LARGE SCALE GENOMIC DNA]</scope>
    <source>
        <strain evidence="1">SAF-2024a</strain>
        <tissue evidence="1">Leaf</tissue>
    </source>
</reference>
<dbReference type="Proteomes" id="UP001567538">
    <property type="component" value="Unassembled WGS sequence"/>
</dbReference>
<comment type="caution">
    <text evidence="1">The sequence shown here is derived from an EMBL/GenBank/DDBJ whole genome shotgun (WGS) entry which is preliminary data.</text>
</comment>
<dbReference type="InterPro" id="IPR006740">
    <property type="entry name" value="DUF604"/>
</dbReference>
<proteinExistence type="predicted"/>
<protein>
    <submittedName>
        <fullName evidence="1">Uncharacterized protein</fullName>
    </submittedName>
</protein>